<dbReference type="CDD" id="cd00093">
    <property type="entry name" value="HTH_XRE"/>
    <property type="match status" value="1"/>
</dbReference>
<dbReference type="GO" id="GO:0003677">
    <property type="term" value="F:DNA binding"/>
    <property type="evidence" value="ECO:0007669"/>
    <property type="project" value="UniProtKB-KW"/>
</dbReference>
<evidence type="ECO:0000256" key="1">
    <source>
        <dbReference type="ARBA" id="ARBA00023125"/>
    </source>
</evidence>
<comment type="caution">
    <text evidence="3">The sequence shown here is derived from an EMBL/GenBank/DDBJ whole genome shotgun (WGS) entry which is preliminary data.</text>
</comment>
<accession>A0A5N3P5K4</accession>
<protein>
    <submittedName>
        <fullName evidence="3">Helix-turn-helix domain-containing protein</fullName>
    </submittedName>
</protein>
<dbReference type="Pfam" id="PF01381">
    <property type="entry name" value="HTH_3"/>
    <property type="match status" value="1"/>
</dbReference>
<dbReference type="GO" id="GO:0005829">
    <property type="term" value="C:cytosol"/>
    <property type="evidence" value="ECO:0007669"/>
    <property type="project" value="TreeGrafter"/>
</dbReference>
<proteinExistence type="predicted"/>
<dbReference type="InterPro" id="IPR011051">
    <property type="entry name" value="RmlC_Cupin_sf"/>
</dbReference>
<keyword evidence="1" id="KW-0238">DNA-binding</keyword>
<dbReference type="InterPro" id="IPR013096">
    <property type="entry name" value="Cupin_2"/>
</dbReference>
<keyword evidence="4" id="KW-1185">Reference proteome</keyword>
<dbReference type="RefSeq" id="WP_150947959.1">
    <property type="nucleotide sequence ID" value="NZ_VCMV01000049.1"/>
</dbReference>
<evidence type="ECO:0000313" key="4">
    <source>
        <dbReference type="Proteomes" id="UP000325684"/>
    </source>
</evidence>
<dbReference type="AlphaFoldDB" id="A0A5N3P5K4"/>
<evidence type="ECO:0000259" key="2">
    <source>
        <dbReference type="PROSITE" id="PS50943"/>
    </source>
</evidence>
<dbReference type="EMBL" id="VCMV01000049">
    <property type="protein sequence ID" value="KAB0265027.1"/>
    <property type="molecule type" value="Genomic_DNA"/>
</dbReference>
<dbReference type="PROSITE" id="PS50943">
    <property type="entry name" value="HTH_CROC1"/>
    <property type="match status" value="1"/>
</dbReference>
<dbReference type="GO" id="GO:0003700">
    <property type="term" value="F:DNA-binding transcription factor activity"/>
    <property type="evidence" value="ECO:0007669"/>
    <property type="project" value="TreeGrafter"/>
</dbReference>
<dbReference type="InterPro" id="IPR010982">
    <property type="entry name" value="Lambda_DNA-bd_dom_sf"/>
</dbReference>
<dbReference type="PANTHER" id="PTHR46797">
    <property type="entry name" value="HTH-TYPE TRANSCRIPTIONAL REGULATOR"/>
    <property type="match status" value="1"/>
</dbReference>
<dbReference type="OrthoDB" id="9805356at2"/>
<feature type="domain" description="HTH cro/C1-type" evidence="2">
    <location>
        <begin position="25"/>
        <end position="79"/>
    </location>
</feature>
<sequence>MKVSTKPALIEPKRVRRDTGFGSRIKQLRLERGLTLQQLGKRCELAASTISKVEQNHISPTYENVLRLADGLHVDVAELFSPKPNRMMFGRRSVTRAGHGAKLRSAQYDYEMLCADLSSKQFIPLLTTLSAHSIQEFPNYISHEGEEFIYVMSGVVELHTDIYEPLRLQKGDSCYFDSTMGHACLSVGDQDAVILWVCSRVTLSPADEAQDAVRKQGDAEAGPLLVTEFERRPASPGGHVFTRRRNVV</sequence>
<dbReference type="Pfam" id="PF07883">
    <property type="entry name" value="Cupin_2"/>
    <property type="match status" value="1"/>
</dbReference>
<dbReference type="InterPro" id="IPR001387">
    <property type="entry name" value="Cro/C1-type_HTH"/>
</dbReference>
<dbReference type="SUPFAM" id="SSF47413">
    <property type="entry name" value="lambda repressor-like DNA-binding domains"/>
    <property type="match status" value="1"/>
</dbReference>
<dbReference type="InterPro" id="IPR014710">
    <property type="entry name" value="RmlC-like_jellyroll"/>
</dbReference>
<name>A0A5N3P5K4_9HYPH</name>
<reference evidence="3 4" key="1">
    <citation type="journal article" date="2019" name="Microorganisms">
        <title>Genome Insights into the Novel Species Microvirga brassicacearum, a Rapeseed Endophyte with Biotechnological Potential.</title>
        <authorList>
            <person name="Jimenez-Gomez A."/>
            <person name="Saati-Santamaria Z."/>
            <person name="Igual J.M."/>
            <person name="Rivas R."/>
            <person name="Mateos P.F."/>
            <person name="Garcia-Fraile P."/>
        </authorList>
    </citation>
    <scope>NUCLEOTIDE SEQUENCE [LARGE SCALE GENOMIC DNA]</scope>
    <source>
        <strain evidence="3 4">CDVBN77</strain>
    </source>
</reference>
<gene>
    <name evidence="3" type="ORF">FEZ63_20445</name>
</gene>
<dbReference type="SMART" id="SM00530">
    <property type="entry name" value="HTH_XRE"/>
    <property type="match status" value="1"/>
</dbReference>
<organism evidence="3 4">
    <name type="scientific">Microvirga brassicacearum</name>
    <dbReference type="NCBI Taxonomy" id="2580413"/>
    <lineage>
        <taxon>Bacteria</taxon>
        <taxon>Pseudomonadati</taxon>
        <taxon>Pseudomonadota</taxon>
        <taxon>Alphaproteobacteria</taxon>
        <taxon>Hyphomicrobiales</taxon>
        <taxon>Methylobacteriaceae</taxon>
        <taxon>Microvirga</taxon>
    </lineage>
</organism>
<dbReference type="PANTHER" id="PTHR46797:SF20">
    <property type="entry name" value="BLR4304 PROTEIN"/>
    <property type="match status" value="1"/>
</dbReference>
<dbReference type="Gene3D" id="2.60.120.10">
    <property type="entry name" value="Jelly Rolls"/>
    <property type="match status" value="1"/>
</dbReference>
<dbReference type="CDD" id="cd02209">
    <property type="entry name" value="cupin_XRE_C"/>
    <property type="match status" value="1"/>
</dbReference>
<dbReference type="Proteomes" id="UP000325684">
    <property type="component" value="Unassembled WGS sequence"/>
</dbReference>
<dbReference type="SUPFAM" id="SSF51182">
    <property type="entry name" value="RmlC-like cupins"/>
    <property type="match status" value="1"/>
</dbReference>
<dbReference type="InterPro" id="IPR050807">
    <property type="entry name" value="TransReg_Diox_bact_type"/>
</dbReference>
<evidence type="ECO:0000313" key="3">
    <source>
        <dbReference type="EMBL" id="KAB0265027.1"/>
    </source>
</evidence>
<dbReference type="Gene3D" id="1.10.260.40">
    <property type="entry name" value="lambda repressor-like DNA-binding domains"/>
    <property type="match status" value="1"/>
</dbReference>